<dbReference type="InterPro" id="IPR051695">
    <property type="entry name" value="Phosphoglycerate_Mutase"/>
</dbReference>
<gene>
    <name evidence="4" type="ORF">CRENPOLYSF2_4130003</name>
</gene>
<evidence type="ECO:0000313" key="4">
    <source>
        <dbReference type="EMBL" id="SJM94614.1"/>
    </source>
</evidence>
<protein>
    <submittedName>
        <fullName evidence="4">Fructose-2,6-bisphosphatase</fullName>
    </submittedName>
</protein>
<evidence type="ECO:0000256" key="2">
    <source>
        <dbReference type="PIRSR" id="PIRSR613078-1"/>
    </source>
</evidence>
<dbReference type="GO" id="GO:0004331">
    <property type="term" value="F:fructose-2,6-bisphosphate 2-phosphatase activity"/>
    <property type="evidence" value="ECO:0007669"/>
    <property type="project" value="TreeGrafter"/>
</dbReference>
<reference evidence="5" key="1">
    <citation type="submission" date="2017-02" db="EMBL/GenBank/DDBJ databases">
        <authorList>
            <person name="Daims H."/>
        </authorList>
    </citation>
    <scope>NUCLEOTIDE SEQUENCE [LARGE SCALE GENOMIC DNA]</scope>
</reference>
<feature type="binding site" evidence="3">
    <location>
        <position position="66"/>
    </location>
    <ligand>
        <name>substrate</name>
    </ligand>
</feature>
<keyword evidence="5" id="KW-1185">Reference proteome</keyword>
<dbReference type="CDD" id="cd07067">
    <property type="entry name" value="HP_PGM_like"/>
    <property type="match status" value="1"/>
</dbReference>
<dbReference type="Proteomes" id="UP000195442">
    <property type="component" value="Unassembled WGS sequence"/>
</dbReference>
<dbReference type="PANTHER" id="PTHR46517:SF1">
    <property type="entry name" value="FRUCTOSE-2,6-BISPHOSPHATASE TIGAR"/>
    <property type="match status" value="1"/>
</dbReference>
<dbReference type="GO" id="GO:0005829">
    <property type="term" value="C:cytosol"/>
    <property type="evidence" value="ECO:0007669"/>
    <property type="project" value="TreeGrafter"/>
</dbReference>
<evidence type="ECO:0000256" key="1">
    <source>
        <dbReference type="ARBA" id="ARBA00022801"/>
    </source>
</evidence>
<dbReference type="InterPro" id="IPR029033">
    <property type="entry name" value="His_PPase_superfam"/>
</dbReference>
<sequence length="213" mass="23555">MFENNSSAPKRLFLARHGESVANQQKLISGQLDTPLTGKGKDQAQWLCDVLKNESLSAIYTSSLSRAVETAKPTANYHGIEIQQIDNLKEIHFGLLQGNPVDVLDTPPQALCQNSMKDTQGLAITGGETLTTFERRITDQLELMLQHHRGIALIVAHRNTNEMILSKLLGLTHAVNVKNKYLYEITLGDPPSVNTIRLGGEFHGKKFVGLKDE</sequence>
<dbReference type="SUPFAM" id="SSF53254">
    <property type="entry name" value="Phosphoglycerate mutase-like"/>
    <property type="match status" value="1"/>
</dbReference>
<dbReference type="EMBL" id="FUKJ01000350">
    <property type="protein sequence ID" value="SJM94614.1"/>
    <property type="molecule type" value="Genomic_DNA"/>
</dbReference>
<dbReference type="SMART" id="SM00855">
    <property type="entry name" value="PGAM"/>
    <property type="match status" value="1"/>
</dbReference>
<accession>A0A1R4HEG7</accession>
<dbReference type="InterPro" id="IPR001345">
    <property type="entry name" value="PG/BPGM_mutase_AS"/>
</dbReference>
<organism evidence="4 5">
    <name type="scientific">Crenothrix polyspora</name>
    <dbReference type="NCBI Taxonomy" id="360316"/>
    <lineage>
        <taxon>Bacteria</taxon>
        <taxon>Pseudomonadati</taxon>
        <taxon>Pseudomonadota</taxon>
        <taxon>Gammaproteobacteria</taxon>
        <taxon>Methylococcales</taxon>
        <taxon>Crenotrichaceae</taxon>
        <taxon>Crenothrix</taxon>
    </lineage>
</organism>
<name>A0A1R4HEG7_9GAMM</name>
<dbReference type="OrthoDB" id="9082843at2"/>
<evidence type="ECO:0000256" key="3">
    <source>
        <dbReference type="PIRSR" id="PIRSR613078-2"/>
    </source>
</evidence>
<feature type="binding site" evidence="3">
    <location>
        <begin position="16"/>
        <end position="23"/>
    </location>
    <ligand>
        <name>substrate</name>
    </ligand>
</feature>
<dbReference type="PROSITE" id="PS00175">
    <property type="entry name" value="PG_MUTASE"/>
    <property type="match status" value="1"/>
</dbReference>
<feature type="active site" description="Proton donor/acceptor" evidence="2">
    <location>
        <position position="90"/>
    </location>
</feature>
<dbReference type="AlphaFoldDB" id="A0A1R4HEG7"/>
<proteinExistence type="predicted"/>
<dbReference type="RefSeq" id="WP_087147867.1">
    <property type="nucleotide sequence ID" value="NZ_FUKJ01000350.1"/>
</dbReference>
<evidence type="ECO:0000313" key="5">
    <source>
        <dbReference type="Proteomes" id="UP000195442"/>
    </source>
</evidence>
<feature type="active site" description="Tele-phosphohistidine intermediate" evidence="2">
    <location>
        <position position="17"/>
    </location>
</feature>
<keyword evidence="1" id="KW-0378">Hydrolase</keyword>
<dbReference type="Gene3D" id="3.40.50.1240">
    <property type="entry name" value="Phosphoglycerate mutase-like"/>
    <property type="match status" value="1"/>
</dbReference>
<dbReference type="Pfam" id="PF00300">
    <property type="entry name" value="His_Phos_1"/>
    <property type="match status" value="1"/>
</dbReference>
<dbReference type="PANTHER" id="PTHR46517">
    <property type="entry name" value="FRUCTOSE-2,6-BISPHOSPHATASE TIGAR"/>
    <property type="match status" value="1"/>
</dbReference>
<dbReference type="GO" id="GO:0043456">
    <property type="term" value="P:regulation of pentose-phosphate shunt"/>
    <property type="evidence" value="ECO:0007669"/>
    <property type="project" value="TreeGrafter"/>
</dbReference>
<dbReference type="InterPro" id="IPR013078">
    <property type="entry name" value="His_Pase_superF_clade-1"/>
</dbReference>
<dbReference type="GO" id="GO:0045820">
    <property type="term" value="P:negative regulation of glycolytic process"/>
    <property type="evidence" value="ECO:0007669"/>
    <property type="project" value="TreeGrafter"/>
</dbReference>